<dbReference type="Pfam" id="PF14497">
    <property type="entry name" value="GST_C_3"/>
    <property type="match status" value="1"/>
</dbReference>
<dbReference type="AlphaFoldDB" id="A0A9Q0RTY6"/>
<dbReference type="SFLD" id="SFLDS00019">
    <property type="entry name" value="Glutathione_Transferase_(cytos"/>
    <property type="match status" value="1"/>
</dbReference>
<evidence type="ECO:0000256" key="5">
    <source>
        <dbReference type="ARBA" id="ARBA00047960"/>
    </source>
</evidence>
<reference evidence="8" key="1">
    <citation type="submission" date="2022-07" db="EMBL/GenBank/DDBJ databases">
        <authorList>
            <person name="Trinca V."/>
            <person name="Uliana J.V.C."/>
            <person name="Torres T.T."/>
            <person name="Ward R.J."/>
            <person name="Monesi N."/>
        </authorList>
    </citation>
    <scope>NUCLEOTIDE SEQUENCE</scope>
    <source>
        <strain evidence="8">HSMRA1968</strain>
        <tissue evidence="8">Whole embryos</tissue>
    </source>
</reference>
<keyword evidence="9" id="KW-1185">Reference proteome</keyword>
<dbReference type="InterPro" id="IPR040079">
    <property type="entry name" value="Glutathione_S-Trfase"/>
</dbReference>
<comment type="function">
    <text evidence="1">Conjugation of reduced glutathione to a wide number of exogenous and endogenous hydrophobic electrophiles.</text>
</comment>
<evidence type="ECO:0000259" key="6">
    <source>
        <dbReference type="PROSITE" id="PS50404"/>
    </source>
</evidence>
<dbReference type="GO" id="GO:0042802">
    <property type="term" value="F:identical protein binding"/>
    <property type="evidence" value="ECO:0007669"/>
    <property type="project" value="UniProtKB-ARBA"/>
</dbReference>
<dbReference type="InterPro" id="IPR036249">
    <property type="entry name" value="Thioredoxin-like_sf"/>
</dbReference>
<comment type="similarity">
    <text evidence="2">Belongs to the GST superfamily. Mu family.</text>
</comment>
<sequence>MAPILGYWDLRGLASTIRNLLHYKEVEFEDKLYKIGPAPEYESSEWTAVKPTLDLDFPNLPYYIDGDVKLSQSTTILRYLGRNYDLVGDNEAQTQRIELAEQQAIDLRYALIRMVYFNPNYDKDREEYLQRLPTLVEQIDKFIGSNQWVAGDKLTYVDFLLYDALDFNRLFDASAFQSADNVNNYLTRFENIPQIKAYMSSGKYNKLPVFGPMAAWGGQREE</sequence>
<comment type="caution">
    <text evidence="8">The sequence shown here is derived from an EMBL/GenBank/DDBJ whole genome shotgun (WGS) entry which is preliminary data.</text>
</comment>
<dbReference type="EC" id="2.5.1.18" evidence="3"/>
<dbReference type="Gene3D" id="3.40.30.10">
    <property type="entry name" value="Glutaredoxin"/>
    <property type="match status" value="1"/>
</dbReference>
<organism evidence="8 9">
    <name type="scientific">Pseudolycoriella hygida</name>
    <dbReference type="NCBI Taxonomy" id="35572"/>
    <lineage>
        <taxon>Eukaryota</taxon>
        <taxon>Metazoa</taxon>
        <taxon>Ecdysozoa</taxon>
        <taxon>Arthropoda</taxon>
        <taxon>Hexapoda</taxon>
        <taxon>Insecta</taxon>
        <taxon>Pterygota</taxon>
        <taxon>Neoptera</taxon>
        <taxon>Endopterygota</taxon>
        <taxon>Diptera</taxon>
        <taxon>Nematocera</taxon>
        <taxon>Sciaroidea</taxon>
        <taxon>Sciaridae</taxon>
        <taxon>Pseudolycoriella</taxon>
    </lineage>
</organism>
<dbReference type="EMBL" id="WJQU01004011">
    <property type="protein sequence ID" value="KAJ6620402.1"/>
    <property type="molecule type" value="Genomic_DNA"/>
</dbReference>
<dbReference type="GO" id="GO:0006749">
    <property type="term" value="P:glutathione metabolic process"/>
    <property type="evidence" value="ECO:0007669"/>
    <property type="project" value="TreeGrafter"/>
</dbReference>
<feature type="domain" description="GST N-terminal" evidence="6">
    <location>
        <begin position="1"/>
        <end position="88"/>
    </location>
</feature>
<dbReference type="PANTHER" id="PTHR11571:SF222">
    <property type="entry name" value="GLUTATHIONE TRANSFERASE"/>
    <property type="match status" value="1"/>
</dbReference>
<dbReference type="PRINTS" id="PR01267">
    <property type="entry name" value="GSTRNSFRASEM"/>
</dbReference>
<dbReference type="InterPro" id="IPR036282">
    <property type="entry name" value="Glutathione-S-Trfase_C_sf"/>
</dbReference>
<comment type="catalytic activity">
    <reaction evidence="5">
        <text>RX + glutathione = an S-substituted glutathione + a halide anion + H(+)</text>
        <dbReference type="Rhea" id="RHEA:16437"/>
        <dbReference type="ChEBI" id="CHEBI:15378"/>
        <dbReference type="ChEBI" id="CHEBI:16042"/>
        <dbReference type="ChEBI" id="CHEBI:17792"/>
        <dbReference type="ChEBI" id="CHEBI:57925"/>
        <dbReference type="ChEBI" id="CHEBI:90779"/>
        <dbReference type="EC" id="2.5.1.18"/>
    </reaction>
</comment>
<dbReference type="InterPro" id="IPR010987">
    <property type="entry name" value="Glutathione-S-Trfase_C-like"/>
</dbReference>
<dbReference type="InterPro" id="IPR004045">
    <property type="entry name" value="Glutathione_S-Trfase_N"/>
</dbReference>
<dbReference type="SUPFAM" id="SSF52833">
    <property type="entry name" value="Thioredoxin-like"/>
    <property type="match status" value="1"/>
</dbReference>
<dbReference type="Pfam" id="PF02798">
    <property type="entry name" value="GST_N"/>
    <property type="match status" value="1"/>
</dbReference>
<dbReference type="FunFam" id="1.20.1050.10:FF:000003">
    <property type="entry name" value="Glutathione S-transferase 2"/>
    <property type="match status" value="1"/>
</dbReference>
<evidence type="ECO:0000313" key="8">
    <source>
        <dbReference type="EMBL" id="KAJ6620402.1"/>
    </source>
</evidence>
<evidence type="ECO:0000256" key="1">
    <source>
        <dbReference type="ARBA" id="ARBA00003701"/>
    </source>
</evidence>
<dbReference type="GO" id="GO:0004364">
    <property type="term" value="F:glutathione transferase activity"/>
    <property type="evidence" value="ECO:0007669"/>
    <property type="project" value="UniProtKB-EC"/>
</dbReference>
<accession>A0A9Q0RTY6</accession>
<dbReference type="PROSITE" id="PS50405">
    <property type="entry name" value="GST_CTER"/>
    <property type="match status" value="1"/>
</dbReference>
<protein>
    <recommendedName>
        <fullName evidence="3">glutathione transferase</fullName>
        <ecNumber evidence="3">2.5.1.18</ecNumber>
    </recommendedName>
</protein>
<dbReference type="Gene3D" id="1.20.1050.10">
    <property type="match status" value="1"/>
</dbReference>
<dbReference type="CDD" id="cd03075">
    <property type="entry name" value="GST_N_Mu"/>
    <property type="match status" value="1"/>
</dbReference>
<gene>
    <name evidence="8" type="primary">GSTM2_1</name>
    <name evidence="8" type="ORF">Bhyg_17785</name>
</gene>
<dbReference type="InterPro" id="IPR003081">
    <property type="entry name" value="GST_mu"/>
</dbReference>
<evidence type="ECO:0000259" key="7">
    <source>
        <dbReference type="PROSITE" id="PS50405"/>
    </source>
</evidence>
<proteinExistence type="inferred from homology"/>
<dbReference type="Proteomes" id="UP001151699">
    <property type="component" value="Unassembled WGS sequence"/>
</dbReference>
<dbReference type="SFLD" id="SFLDG01205">
    <property type="entry name" value="AMPS.1"/>
    <property type="match status" value="1"/>
</dbReference>
<dbReference type="OrthoDB" id="414243at2759"/>
<dbReference type="PROSITE" id="PS50404">
    <property type="entry name" value="GST_NTER"/>
    <property type="match status" value="1"/>
</dbReference>
<keyword evidence="4" id="KW-0808">Transferase</keyword>
<dbReference type="PANTHER" id="PTHR11571">
    <property type="entry name" value="GLUTATHIONE S-TRANSFERASE"/>
    <property type="match status" value="1"/>
</dbReference>
<evidence type="ECO:0000256" key="4">
    <source>
        <dbReference type="ARBA" id="ARBA00022679"/>
    </source>
</evidence>
<evidence type="ECO:0000313" key="9">
    <source>
        <dbReference type="Proteomes" id="UP001151699"/>
    </source>
</evidence>
<name>A0A9Q0RTY6_9DIPT</name>
<dbReference type="InterPro" id="IPR004046">
    <property type="entry name" value="GST_C"/>
</dbReference>
<dbReference type="SFLD" id="SFLDG00363">
    <property type="entry name" value="AMPS_(cytGST):_Alpha-__Mu-__Pi"/>
    <property type="match status" value="1"/>
</dbReference>
<dbReference type="InterPro" id="IPR050213">
    <property type="entry name" value="GST_superfamily"/>
</dbReference>
<dbReference type="SUPFAM" id="SSF47616">
    <property type="entry name" value="GST C-terminal domain-like"/>
    <property type="match status" value="1"/>
</dbReference>
<feature type="domain" description="GST C-terminal" evidence="7">
    <location>
        <begin position="90"/>
        <end position="209"/>
    </location>
</feature>
<evidence type="ECO:0000256" key="3">
    <source>
        <dbReference type="ARBA" id="ARBA00012452"/>
    </source>
</evidence>
<evidence type="ECO:0000256" key="2">
    <source>
        <dbReference type="ARBA" id="ARBA00005861"/>
    </source>
</evidence>